<accession>A0ABP0TTE1</accession>
<evidence type="ECO:0000259" key="4">
    <source>
        <dbReference type="PROSITE" id="PS51698"/>
    </source>
</evidence>
<evidence type="ECO:0000256" key="3">
    <source>
        <dbReference type="ARBA" id="ARBA00012483"/>
    </source>
</evidence>
<dbReference type="CDD" id="cd16664">
    <property type="entry name" value="RING-Ubox_PUB"/>
    <property type="match status" value="1"/>
</dbReference>
<dbReference type="SUPFAM" id="SSF48371">
    <property type="entry name" value="ARM repeat"/>
    <property type="match status" value="2"/>
</dbReference>
<dbReference type="Gene3D" id="1.25.10.10">
    <property type="entry name" value="Leucine-rich Repeat Variant"/>
    <property type="match status" value="3"/>
</dbReference>
<dbReference type="SMART" id="SM00185">
    <property type="entry name" value="ARM"/>
    <property type="match status" value="7"/>
</dbReference>
<dbReference type="PROSITE" id="PS51698">
    <property type="entry name" value="U_BOX"/>
    <property type="match status" value="1"/>
</dbReference>
<dbReference type="InterPro" id="IPR003613">
    <property type="entry name" value="Ubox_domain"/>
</dbReference>
<reference evidence="5" key="1">
    <citation type="submission" date="2024-02" db="EMBL/GenBank/DDBJ databases">
        <authorList>
            <consortium name="ELIXIR-Norway"/>
            <consortium name="Elixir Norway"/>
        </authorList>
    </citation>
    <scope>NUCLEOTIDE SEQUENCE</scope>
</reference>
<comment type="pathway">
    <text evidence="2">Protein modification; protein ubiquitination.</text>
</comment>
<dbReference type="InterPro" id="IPR011989">
    <property type="entry name" value="ARM-like"/>
</dbReference>
<dbReference type="Proteomes" id="UP001497512">
    <property type="component" value="Chromosome 14"/>
</dbReference>
<dbReference type="InterPro" id="IPR052608">
    <property type="entry name" value="U-box_domain_protein"/>
</dbReference>
<dbReference type="InterPro" id="IPR016024">
    <property type="entry name" value="ARM-type_fold"/>
</dbReference>
<evidence type="ECO:0000256" key="1">
    <source>
        <dbReference type="ARBA" id="ARBA00000900"/>
    </source>
</evidence>
<dbReference type="InterPro" id="IPR045210">
    <property type="entry name" value="RING-Ubox_PUB"/>
</dbReference>
<dbReference type="InterPro" id="IPR013083">
    <property type="entry name" value="Znf_RING/FYVE/PHD"/>
</dbReference>
<feature type="domain" description="U-box" evidence="4">
    <location>
        <begin position="31"/>
        <end position="110"/>
    </location>
</feature>
<sequence>MFEIWLQSNAQPSLSDDAHTHVHPSHKRLEPLYDTFICPLTKQLMQDPVTLESGQTYERSAIKRWFQECLDSGRPTVCPITGEQVHTTSLKPSLALRNTIDEWTGRNEQARVDIAGQLINAADSSKEDVLFALNDLQALCRKNKFNKYRIRSTGLIPLIESRLKNGAENGVEVRCTALATLRLLVEDDDDNKDIVGKTDLIRLAVKCLSRDLSQEREAAVALLFELSKSYSLCEKIGATNGAILLLVGMLSSRSENLEAIYNAEQTLTNLEGCDKNVRQMAENGRIQPLLTHLVEGNEEIRIEMAEDLALVPLTSEDKTKAARTVTTALVEMLRSNSPAARAAALKALCSLSTLESNGSYLIKAGVLTPLMRDLFLIGPNHIPIKLKEVSATTLANIVNSSGNWETVPVDADGNTLTSRPIVHNFLHLISNIGPAIEVKLLQVLVGLASSPRAIGKIVSHIKSAGATVTLIQFLEAPHPDLRVTSVKLLFLLSTHMGQELADGLRVTTHQLSTLLRLLRSDSEMGEQAAAAGLLANLPMDDLNLTHALLDEGALPVIINRIQDLRRGISCTGSGRHMAPLQSGLVGILSRFTYALDDKDIQALAMEYNFTPLFTSLLQSAGLDDVERCAAVALENLSRKSKDLSEFPDLPQSKGAFMDWLGCVKRPSLPSGLCPVHGGICSAKETFCLLEANAVSPLVASLDHKNPSIVEAALGTLSTLMMDTIDVERSSQVLQQAGAIQPILTIMQEHRTEVLRERAMWIVERLLRSGDLARPILGDPNVQAGIVDAFRYGNNSTRQLAEKSLKHLNKIPTVSGVFQKV</sequence>
<dbReference type="Gene3D" id="3.30.40.10">
    <property type="entry name" value="Zinc/RING finger domain, C3HC4 (zinc finger)"/>
    <property type="match status" value="1"/>
</dbReference>
<evidence type="ECO:0000256" key="2">
    <source>
        <dbReference type="ARBA" id="ARBA00004906"/>
    </source>
</evidence>
<dbReference type="EC" id="2.3.2.27" evidence="3"/>
<dbReference type="EMBL" id="OZ019906">
    <property type="protein sequence ID" value="CAK9204152.1"/>
    <property type="molecule type" value="Genomic_DNA"/>
</dbReference>
<gene>
    <name evidence="5" type="ORF">CSSPTR1EN2_LOCUS7243</name>
</gene>
<dbReference type="SUPFAM" id="SSF57850">
    <property type="entry name" value="RING/U-box"/>
    <property type="match status" value="1"/>
</dbReference>
<comment type="catalytic activity">
    <reaction evidence="1">
        <text>S-ubiquitinyl-[E2 ubiquitin-conjugating enzyme]-L-cysteine + [acceptor protein]-L-lysine = [E2 ubiquitin-conjugating enzyme]-L-cysteine + N(6)-ubiquitinyl-[acceptor protein]-L-lysine.</text>
        <dbReference type="EC" id="2.3.2.27"/>
    </reaction>
</comment>
<evidence type="ECO:0000313" key="6">
    <source>
        <dbReference type="Proteomes" id="UP001497512"/>
    </source>
</evidence>
<proteinExistence type="predicted"/>
<organism evidence="5 6">
    <name type="scientific">Sphagnum troendelagicum</name>
    <dbReference type="NCBI Taxonomy" id="128251"/>
    <lineage>
        <taxon>Eukaryota</taxon>
        <taxon>Viridiplantae</taxon>
        <taxon>Streptophyta</taxon>
        <taxon>Embryophyta</taxon>
        <taxon>Bryophyta</taxon>
        <taxon>Sphagnophytina</taxon>
        <taxon>Sphagnopsida</taxon>
        <taxon>Sphagnales</taxon>
        <taxon>Sphagnaceae</taxon>
        <taxon>Sphagnum</taxon>
    </lineage>
</organism>
<dbReference type="Pfam" id="PF00514">
    <property type="entry name" value="Arm"/>
    <property type="match status" value="1"/>
</dbReference>
<dbReference type="SMART" id="SM00504">
    <property type="entry name" value="Ubox"/>
    <property type="match status" value="1"/>
</dbReference>
<dbReference type="PANTHER" id="PTHR45958:SF6">
    <property type="entry name" value="U-BOX DOMAIN-CONTAINING PROTEIN 43"/>
    <property type="match status" value="1"/>
</dbReference>
<protein>
    <recommendedName>
        <fullName evidence="3">RING-type E3 ubiquitin transferase</fullName>
        <ecNumber evidence="3">2.3.2.27</ecNumber>
    </recommendedName>
</protein>
<evidence type="ECO:0000313" key="5">
    <source>
        <dbReference type="EMBL" id="CAK9204152.1"/>
    </source>
</evidence>
<keyword evidence="6" id="KW-1185">Reference proteome</keyword>
<dbReference type="PANTHER" id="PTHR45958">
    <property type="entry name" value="RING-TYPE E3 UBIQUITIN TRANSFERASE"/>
    <property type="match status" value="1"/>
</dbReference>
<dbReference type="InterPro" id="IPR000225">
    <property type="entry name" value="Armadillo"/>
</dbReference>
<name>A0ABP0TTE1_9BRYO</name>
<dbReference type="Pfam" id="PF04564">
    <property type="entry name" value="U-box"/>
    <property type="match status" value="1"/>
</dbReference>